<dbReference type="InterPro" id="IPR036875">
    <property type="entry name" value="Znf_CCHC_sf"/>
</dbReference>
<feature type="domain" description="Reverse transcriptase Ty1/copia-type" evidence="2">
    <location>
        <begin position="521"/>
        <end position="763"/>
    </location>
</feature>
<feature type="compositionally biased region" description="Polar residues" evidence="1">
    <location>
        <begin position="371"/>
        <end position="385"/>
    </location>
</feature>
<evidence type="ECO:0000256" key="1">
    <source>
        <dbReference type="SAM" id="MobiDB-lite"/>
    </source>
</evidence>
<name>A0A6V7QCA8_ANACO</name>
<reference evidence="4" key="1">
    <citation type="submission" date="2020-07" db="EMBL/GenBank/DDBJ databases">
        <authorList>
            <person name="Lin J."/>
        </authorList>
    </citation>
    <scope>NUCLEOTIDE SEQUENCE</scope>
</reference>
<feature type="region of interest" description="Disordered" evidence="1">
    <location>
        <begin position="1002"/>
        <end position="1035"/>
    </location>
</feature>
<proteinExistence type="predicted"/>
<feature type="region of interest" description="Disordered" evidence="1">
    <location>
        <begin position="283"/>
        <end position="324"/>
    </location>
</feature>
<dbReference type="SUPFAM" id="SSF57756">
    <property type="entry name" value="Retrovirus zinc finger-like domains"/>
    <property type="match status" value="1"/>
</dbReference>
<evidence type="ECO:0008006" key="5">
    <source>
        <dbReference type="Google" id="ProtNLM"/>
    </source>
</evidence>
<dbReference type="GO" id="GO:0003676">
    <property type="term" value="F:nucleic acid binding"/>
    <property type="evidence" value="ECO:0007669"/>
    <property type="project" value="InterPro"/>
</dbReference>
<dbReference type="AlphaFoldDB" id="A0A6V7QCA8"/>
<sequence>MGDGSSKAGNMDPSQPYYVHHSDQPGHMLVPVKLNGANYQSWSKAMIHALTAKNKLGFIDGSLQAPSQEEKPTEFALWNQCNSLILSWLTHSVETDMAEGVIHAKTAYQVWSDLKDHQFSQKNAPAIFQIQKSIATISQGSMSVASYYIKLKALWDELENYRDPYTCNHAKAHQEQLQEDRLMQFLMGLNESYKGVRSNILMMTPLPNVRQAYSPVIQEQTQRQLSSELTENFTIAANVQSKASGIKNTKTCDHCHRSGHTIEECRTLKYYCKFCDKNGHTEDRCRRKNNKAGLPQQNRASRSKPQSAANMAENSNMNDDNSLMSFSPEYLQKLAKALSTMNQNSSSGNNDIFANTAEGESKISEPHIALDSSSPAHNSAPSTSPQDPPLSPQNNRPLPVNSTLPSPQTFPLSESSNSSPPQPNENFQNLRRSTRDRQPPAWHQEYFMSAAVNHSSPRTSPRRNTRYPLSHHLSLSQFSLSHRTFLASITSQIEPTTYSQAVQFPHWQAAMDAELQALQRNNTWSLVSLPASHKPIGCRWVYKIKYHSDGTIERYKARLVAKGYTQIAGLDYKETFSPTAKLTTLRCLLTIAAARNWFTLQLDVQNAFLHGNLQEIVYMEPPPGLRRQGENMVCRLNKSLYGLKQASRNWFSVLSGALESADFSQSKADYSLFTKQQGTFFTAVLIYVDDILVTGNSMQEIMALKQFLLKKFLIKDLGKLGYFLGIEFSHSKKGIFMSQRKYALDILEDSGHTGSRPESFPMEQNVKLTLTDGEKLHDPMRYRRLIARLIYLTVTRPDIVYSVRTLSQYMHEPRKPHWEAAIRVLKYIKSTPGQGLLLPREKNLKLTAFCDSNWAGCRTTRRSISGYCIFLGSSLISWKSKKQTNVSRSSAEVEYRSMANTCLELTWIHYLLHDLRVSQTGPASLFCDNQAALHMAANPVFHERTKHIEIDCHIVREKLQSGMIKPQGLNPLHDSEPPPNPVTCTSASGCTVTNSYGTFPDGRRAARAPRVSGQRAGADRSGGQRHCRRAEDAGRDAVLPQHSKLVCPGDGGTIMG</sequence>
<dbReference type="EMBL" id="LR862135">
    <property type="protein sequence ID" value="CAD1840611.1"/>
    <property type="molecule type" value="Genomic_DNA"/>
</dbReference>
<feature type="compositionally biased region" description="Low complexity" evidence="1">
    <location>
        <begin position="410"/>
        <end position="428"/>
    </location>
</feature>
<evidence type="ECO:0000259" key="2">
    <source>
        <dbReference type="Pfam" id="PF07727"/>
    </source>
</evidence>
<dbReference type="PANTHER" id="PTHR11439">
    <property type="entry name" value="GAG-POL-RELATED RETROTRANSPOSON"/>
    <property type="match status" value="1"/>
</dbReference>
<feature type="compositionally biased region" description="Polar residues" evidence="1">
    <location>
        <begin position="295"/>
        <end position="306"/>
    </location>
</feature>
<dbReference type="PANTHER" id="PTHR11439:SF487">
    <property type="entry name" value="RNA-DIRECTED DNA POLYMERASE"/>
    <property type="match status" value="1"/>
</dbReference>
<dbReference type="InterPro" id="IPR013103">
    <property type="entry name" value="RVT_2"/>
</dbReference>
<dbReference type="Pfam" id="PF14244">
    <property type="entry name" value="Retrotran_gag_3"/>
    <property type="match status" value="1"/>
</dbReference>
<evidence type="ECO:0000313" key="4">
    <source>
        <dbReference type="EMBL" id="CAD1840611.1"/>
    </source>
</evidence>
<dbReference type="CDD" id="cd09272">
    <property type="entry name" value="RNase_HI_RT_Ty1"/>
    <property type="match status" value="1"/>
</dbReference>
<organism evidence="4">
    <name type="scientific">Ananas comosus var. bracteatus</name>
    <name type="common">red pineapple</name>
    <dbReference type="NCBI Taxonomy" id="296719"/>
    <lineage>
        <taxon>Eukaryota</taxon>
        <taxon>Viridiplantae</taxon>
        <taxon>Streptophyta</taxon>
        <taxon>Embryophyta</taxon>
        <taxon>Tracheophyta</taxon>
        <taxon>Spermatophyta</taxon>
        <taxon>Magnoliopsida</taxon>
        <taxon>Liliopsida</taxon>
        <taxon>Poales</taxon>
        <taxon>Bromeliaceae</taxon>
        <taxon>Bromelioideae</taxon>
        <taxon>Ananas</taxon>
    </lineage>
</organism>
<feature type="region of interest" description="Disordered" evidence="1">
    <location>
        <begin position="1"/>
        <end position="20"/>
    </location>
</feature>
<feature type="compositionally biased region" description="Low complexity" evidence="1">
    <location>
        <begin position="307"/>
        <end position="324"/>
    </location>
</feature>
<feature type="compositionally biased region" description="Polar residues" evidence="1">
    <location>
        <begin position="392"/>
        <end position="409"/>
    </location>
</feature>
<accession>A0A6V7QCA8</accession>
<dbReference type="Pfam" id="PF07727">
    <property type="entry name" value="RVT_2"/>
    <property type="match status" value="1"/>
</dbReference>
<dbReference type="InterPro" id="IPR029472">
    <property type="entry name" value="Copia-like_N"/>
</dbReference>
<evidence type="ECO:0000259" key="3">
    <source>
        <dbReference type="Pfam" id="PF14244"/>
    </source>
</evidence>
<protein>
    <recommendedName>
        <fullName evidence="5">Retrovirus-related Pol polyprotein from transposon RE1</fullName>
    </recommendedName>
</protein>
<feature type="domain" description="Retrotransposon Copia-like N-terminal" evidence="3">
    <location>
        <begin position="20"/>
        <end position="66"/>
    </location>
</feature>
<feature type="region of interest" description="Disordered" evidence="1">
    <location>
        <begin position="369"/>
        <end position="428"/>
    </location>
</feature>
<gene>
    <name evidence="4" type="ORF">CB5_LOCUS23822</name>
</gene>
<dbReference type="SUPFAM" id="SSF56672">
    <property type="entry name" value="DNA/RNA polymerases"/>
    <property type="match status" value="1"/>
</dbReference>
<dbReference type="GO" id="GO:0008270">
    <property type="term" value="F:zinc ion binding"/>
    <property type="evidence" value="ECO:0007669"/>
    <property type="project" value="InterPro"/>
</dbReference>
<dbReference type="InterPro" id="IPR043502">
    <property type="entry name" value="DNA/RNA_pol_sf"/>
</dbReference>